<feature type="domain" description="Protein kinase" evidence="2">
    <location>
        <begin position="32"/>
        <end position="312"/>
    </location>
</feature>
<dbReference type="EMBL" id="BKZW01000001">
    <property type="protein sequence ID" value="GER89481.1"/>
    <property type="molecule type" value="Genomic_DNA"/>
</dbReference>
<dbReference type="InterPro" id="IPR000719">
    <property type="entry name" value="Prot_kinase_dom"/>
</dbReference>
<evidence type="ECO:0000313" key="3">
    <source>
        <dbReference type="EMBL" id="GER89481.1"/>
    </source>
</evidence>
<dbReference type="GO" id="GO:0004672">
    <property type="term" value="F:protein kinase activity"/>
    <property type="evidence" value="ECO:0007669"/>
    <property type="project" value="InterPro"/>
</dbReference>
<comment type="caution">
    <text evidence="3">The sequence shown here is derived from an EMBL/GenBank/DDBJ whole genome shotgun (WGS) entry which is preliminary data.</text>
</comment>
<protein>
    <recommendedName>
        <fullName evidence="2">Protein kinase domain-containing protein</fullName>
    </recommendedName>
</protein>
<evidence type="ECO:0000256" key="1">
    <source>
        <dbReference type="SAM" id="MobiDB-lite"/>
    </source>
</evidence>
<dbReference type="GO" id="GO:0005524">
    <property type="term" value="F:ATP binding"/>
    <property type="evidence" value="ECO:0007669"/>
    <property type="project" value="InterPro"/>
</dbReference>
<evidence type="ECO:0000313" key="4">
    <source>
        <dbReference type="Proteomes" id="UP000326912"/>
    </source>
</evidence>
<sequence>MAVSTFHPTQDMLLPIGTAYYRFLPHPYFSDDRQEVFVLEGGEAFVYRIQHMGDKQDYALKVMKPAFRDSSTLQITRYLAQHMNTPGLFLARRLCLTQEQYPELIRRFPDLEYAVLMPWIEGRTWAGLMLDPVASVQYTPSNARKLAAAMAYVLWNLEGRSLAHTDIAGGNVLLSPDMRQIQLIDLDSLYIPGTKMPKKRSRGSPGYQHPKQDERGQWRPDGDRFAGAILLTEMLTWWNPVVRAETPEGSESLFTPQELQRQDFPRWRRIRRTLEQMNPALRDLFDQAWHAQKIEDCPDFSTWSMWMGTSFV</sequence>
<dbReference type="SUPFAM" id="SSF56112">
    <property type="entry name" value="Protein kinase-like (PK-like)"/>
    <property type="match status" value="1"/>
</dbReference>
<feature type="compositionally biased region" description="Basic and acidic residues" evidence="1">
    <location>
        <begin position="210"/>
        <end position="219"/>
    </location>
</feature>
<reference evidence="3 4" key="1">
    <citation type="submission" date="2019-10" db="EMBL/GenBank/DDBJ databases">
        <title>Dictyobacter vulcani sp. nov., within the class Ktedonobacteria, isolated from soil of volcanic Mt. Zao.</title>
        <authorList>
            <person name="Zheng Y."/>
            <person name="Wang C.M."/>
            <person name="Sakai Y."/>
            <person name="Abe K."/>
            <person name="Yokota A."/>
            <person name="Yabe S."/>
        </authorList>
    </citation>
    <scope>NUCLEOTIDE SEQUENCE [LARGE SCALE GENOMIC DNA]</scope>
    <source>
        <strain evidence="3 4">W12</strain>
    </source>
</reference>
<feature type="region of interest" description="Disordered" evidence="1">
    <location>
        <begin position="195"/>
        <end position="219"/>
    </location>
</feature>
<dbReference type="PROSITE" id="PS50011">
    <property type="entry name" value="PROTEIN_KINASE_DOM"/>
    <property type="match status" value="1"/>
</dbReference>
<proteinExistence type="predicted"/>
<dbReference type="Gene3D" id="1.10.510.10">
    <property type="entry name" value="Transferase(Phosphotransferase) domain 1"/>
    <property type="match status" value="1"/>
</dbReference>
<dbReference type="InterPro" id="IPR011009">
    <property type="entry name" value="Kinase-like_dom_sf"/>
</dbReference>
<gene>
    <name evidence="3" type="ORF">KDW_36430</name>
</gene>
<dbReference type="Proteomes" id="UP000326912">
    <property type="component" value="Unassembled WGS sequence"/>
</dbReference>
<accession>A0A5J4KSS2</accession>
<name>A0A5J4KSS2_9CHLR</name>
<keyword evidence="4" id="KW-1185">Reference proteome</keyword>
<organism evidence="3 4">
    <name type="scientific">Dictyobacter vulcani</name>
    <dbReference type="NCBI Taxonomy" id="2607529"/>
    <lineage>
        <taxon>Bacteria</taxon>
        <taxon>Bacillati</taxon>
        <taxon>Chloroflexota</taxon>
        <taxon>Ktedonobacteria</taxon>
        <taxon>Ktedonobacterales</taxon>
        <taxon>Dictyobacteraceae</taxon>
        <taxon>Dictyobacter</taxon>
    </lineage>
</organism>
<evidence type="ECO:0000259" key="2">
    <source>
        <dbReference type="PROSITE" id="PS50011"/>
    </source>
</evidence>
<dbReference type="AlphaFoldDB" id="A0A5J4KSS2"/>
<dbReference type="RefSeq" id="WP_151757224.1">
    <property type="nucleotide sequence ID" value="NZ_BKZW01000001.1"/>
</dbReference>